<keyword evidence="2" id="KW-1185">Reference proteome</keyword>
<dbReference type="Proteomes" id="UP000600365">
    <property type="component" value="Unassembled WGS sequence"/>
</dbReference>
<dbReference type="AlphaFoldDB" id="A0A918D5G1"/>
<dbReference type="EMBL" id="BMMM01000007">
    <property type="protein sequence ID" value="GGN68238.1"/>
    <property type="molecule type" value="Genomic_DNA"/>
</dbReference>
<evidence type="ECO:0000313" key="2">
    <source>
        <dbReference type="Proteomes" id="UP000600365"/>
    </source>
</evidence>
<name>A0A918D5G1_9ACTN</name>
<evidence type="ECO:0000313" key="1">
    <source>
        <dbReference type="EMBL" id="GGN68238.1"/>
    </source>
</evidence>
<sequence length="88" mass="8888">MPSLAGCCWNGALGGLVLVPADGVDGVDMGCSLSRVPSGCVRAARTARRITGDCLRLVLGKIRRESPVGKEYLNGAGQADAGGCAAEL</sequence>
<proteinExistence type="predicted"/>
<comment type="caution">
    <text evidence="1">The sequence shown here is derived from an EMBL/GenBank/DDBJ whole genome shotgun (WGS) entry which is preliminary data.</text>
</comment>
<reference evidence="1 2" key="1">
    <citation type="journal article" date="2014" name="Int. J. Syst. Evol. Microbiol.">
        <title>Complete genome sequence of Corynebacterium casei LMG S-19264T (=DSM 44701T), isolated from a smear-ripened cheese.</title>
        <authorList>
            <consortium name="US DOE Joint Genome Institute (JGI-PGF)"/>
            <person name="Walter F."/>
            <person name="Albersmeier A."/>
            <person name="Kalinowski J."/>
            <person name="Ruckert C."/>
        </authorList>
    </citation>
    <scope>NUCLEOTIDE SEQUENCE [LARGE SCALE GENOMIC DNA]</scope>
    <source>
        <strain evidence="1 2">CGMCC 4.7111</strain>
    </source>
</reference>
<gene>
    <name evidence="1" type="ORF">GCM10011579_041510</name>
</gene>
<protein>
    <submittedName>
        <fullName evidence="1">Uncharacterized protein</fullName>
    </submittedName>
</protein>
<accession>A0A918D5G1</accession>
<organism evidence="1 2">
    <name type="scientific">Streptomyces albiflavescens</name>
    <dbReference type="NCBI Taxonomy" id="1623582"/>
    <lineage>
        <taxon>Bacteria</taxon>
        <taxon>Bacillati</taxon>
        <taxon>Actinomycetota</taxon>
        <taxon>Actinomycetes</taxon>
        <taxon>Kitasatosporales</taxon>
        <taxon>Streptomycetaceae</taxon>
        <taxon>Streptomyces</taxon>
    </lineage>
</organism>